<comment type="subcellular location">
    <subcellularLocation>
        <location evidence="5">Cytoplasm</location>
    </subcellularLocation>
    <subcellularLocation>
        <location evidence="1">Membrane</location>
    </subcellularLocation>
</comment>
<dbReference type="Gene3D" id="3.90.550.10">
    <property type="entry name" value="Spore Coat Polysaccharide Biosynthesis Protein SpsA, Chain A"/>
    <property type="match status" value="1"/>
</dbReference>
<keyword evidence="4 5" id="KW-0448">Lipopolysaccharide biosynthesis</keyword>
<dbReference type="EC" id="2.7.7.38" evidence="5"/>
<dbReference type="SUPFAM" id="SSF53448">
    <property type="entry name" value="Nucleotide-diphospho-sugar transferases"/>
    <property type="match status" value="1"/>
</dbReference>
<dbReference type="EMBL" id="DF820456">
    <property type="protein sequence ID" value="GAK50484.1"/>
    <property type="molecule type" value="Genomic_DNA"/>
</dbReference>
<keyword evidence="5" id="KW-0963">Cytoplasm</keyword>
<organism evidence="6">
    <name type="scientific">Candidatus Moduliflexus flocculans</name>
    <dbReference type="NCBI Taxonomy" id="1499966"/>
    <lineage>
        <taxon>Bacteria</taxon>
        <taxon>Candidatus Moduliflexota</taxon>
        <taxon>Candidatus Moduliflexia</taxon>
        <taxon>Candidatus Moduliflexales</taxon>
        <taxon>Candidatus Moduliflexaceae</taxon>
    </lineage>
</organism>
<dbReference type="GO" id="GO:0009103">
    <property type="term" value="P:lipopolysaccharide biosynthetic process"/>
    <property type="evidence" value="ECO:0007669"/>
    <property type="project" value="UniProtKB-UniRule"/>
</dbReference>
<gene>
    <name evidence="5" type="primary">kdsB</name>
    <name evidence="6" type="ORF">U14_01715</name>
</gene>
<evidence type="ECO:0000256" key="2">
    <source>
        <dbReference type="ARBA" id="ARBA00022679"/>
    </source>
</evidence>
<dbReference type="FunFam" id="3.90.550.10:FF:000011">
    <property type="entry name" value="3-deoxy-manno-octulosonate cytidylyltransferase"/>
    <property type="match status" value="1"/>
</dbReference>
<dbReference type="CDD" id="cd02517">
    <property type="entry name" value="CMP-KDO-Synthetase"/>
    <property type="match status" value="1"/>
</dbReference>
<dbReference type="InterPro" id="IPR004528">
    <property type="entry name" value="KdsB"/>
</dbReference>
<comment type="similarity">
    <text evidence="5">Belongs to the KdsB family.</text>
</comment>
<keyword evidence="2 5" id="KW-0808">Transferase</keyword>
<accession>A0A0S6VWA7</accession>
<evidence type="ECO:0000256" key="1">
    <source>
        <dbReference type="ARBA" id="ARBA00004370"/>
    </source>
</evidence>
<sequence>MKIVGIIPARYNSVRFPGKPLVDMAGKPMIQRVYEQAQKVALFQQVIVATDDERIEAAVKRFGGDARMTAKTHQSGTDRLAEVARQLDADILVNVQGDEPFIAPEMIEQAIRPLLDDPAVAIGTLKHHIKTPDELLNPNVVKVITTPTGRAIYFSRSPIPFIKGKEMRQDGFAAFTFYRHIGLYAYRRDFLLTFASLPQTPLEMAEGLEQLRALEHGYVIHVVETHHESLGVDTPEDMERALAVLRGSS</sequence>
<dbReference type="InterPro" id="IPR003329">
    <property type="entry name" value="Cytidylyl_trans"/>
</dbReference>
<dbReference type="GO" id="GO:0016020">
    <property type="term" value="C:membrane"/>
    <property type="evidence" value="ECO:0007669"/>
    <property type="project" value="UniProtKB-SubCell"/>
</dbReference>
<evidence type="ECO:0000256" key="5">
    <source>
        <dbReference type="HAMAP-Rule" id="MF_00057"/>
    </source>
</evidence>
<dbReference type="NCBIfam" id="NF003952">
    <property type="entry name" value="PRK05450.1-5"/>
    <property type="match status" value="1"/>
</dbReference>
<dbReference type="HOGENOM" id="CLU_065038_0_1_0"/>
<comment type="pathway">
    <text evidence="5">Nucleotide-sugar biosynthesis; CMP-3-deoxy-D-manno-octulosonate biosynthesis; CMP-3-deoxy-D-manno-octulosonate from 3-deoxy-D-manno-octulosonate and CTP: step 1/1.</text>
</comment>
<evidence type="ECO:0000256" key="3">
    <source>
        <dbReference type="ARBA" id="ARBA00022695"/>
    </source>
</evidence>
<dbReference type="NCBIfam" id="TIGR00466">
    <property type="entry name" value="kdsB"/>
    <property type="match status" value="1"/>
</dbReference>
<dbReference type="Pfam" id="PF02348">
    <property type="entry name" value="CTP_transf_3"/>
    <property type="match status" value="1"/>
</dbReference>
<dbReference type="InterPro" id="IPR029044">
    <property type="entry name" value="Nucleotide-diphossugar_trans"/>
</dbReference>
<name>A0A0S6VWA7_9BACT</name>
<dbReference type="Proteomes" id="UP000030700">
    <property type="component" value="Unassembled WGS sequence"/>
</dbReference>
<dbReference type="GO" id="GO:0005829">
    <property type="term" value="C:cytosol"/>
    <property type="evidence" value="ECO:0007669"/>
    <property type="project" value="TreeGrafter"/>
</dbReference>
<keyword evidence="3 5" id="KW-0548">Nucleotidyltransferase</keyword>
<evidence type="ECO:0000313" key="7">
    <source>
        <dbReference type="Proteomes" id="UP000030700"/>
    </source>
</evidence>
<dbReference type="NCBIfam" id="NF003950">
    <property type="entry name" value="PRK05450.1-3"/>
    <property type="match status" value="1"/>
</dbReference>
<keyword evidence="7" id="KW-1185">Reference proteome</keyword>
<dbReference type="AlphaFoldDB" id="A0A0S6VWA7"/>
<dbReference type="GO" id="GO:0033468">
    <property type="term" value="P:CMP-keto-3-deoxy-D-manno-octulosonic acid biosynthetic process"/>
    <property type="evidence" value="ECO:0007669"/>
    <property type="project" value="UniProtKB-UniRule"/>
</dbReference>
<dbReference type="PANTHER" id="PTHR42866">
    <property type="entry name" value="3-DEOXY-MANNO-OCTULOSONATE CYTIDYLYLTRANSFERASE"/>
    <property type="match status" value="1"/>
</dbReference>
<dbReference type="PANTHER" id="PTHR42866:SF2">
    <property type="entry name" value="3-DEOXY-MANNO-OCTULOSONATE CYTIDYLYLTRANSFERASE, MITOCHONDRIAL"/>
    <property type="match status" value="1"/>
</dbReference>
<dbReference type="HAMAP" id="MF_00057">
    <property type="entry name" value="KdsB"/>
    <property type="match status" value="1"/>
</dbReference>
<reference evidence="6" key="1">
    <citation type="journal article" date="2015" name="PeerJ">
        <title>First genomic representation of candidate bacterial phylum KSB3 points to enhanced environmental sensing as a trigger of wastewater bulking.</title>
        <authorList>
            <person name="Sekiguchi Y."/>
            <person name="Ohashi A."/>
            <person name="Parks D.H."/>
            <person name="Yamauchi T."/>
            <person name="Tyson G.W."/>
            <person name="Hugenholtz P."/>
        </authorList>
    </citation>
    <scope>NUCLEOTIDE SEQUENCE [LARGE SCALE GENOMIC DNA]</scope>
</reference>
<dbReference type="UniPathway" id="UPA00358">
    <property type="reaction ID" value="UER00476"/>
</dbReference>
<comment type="catalytic activity">
    <reaction evidence="5">
        <text>3-deoxy-alpha-D-manno-oct-2-ulosonate + CTP = CMP-3-deoxy-beta-D-manno-octulosonate + diphosphate</text>
        <dbReference type="Rhea" id="RHEA:23448"/>
        <dbReference type="ChEBI" id="CHEBI:33019"/>
        <dbReference type="ChEBI" id="CHEBI:37563"/>
        <dbReference type="ChEBI" id="CHEBI:85986"/>
        <dbReference type="ChEBI" id="CHEBI:85987"/>
        <dbReference type="EC" id="2.7.7.38"/>
    </reaction>
</comment>
<dbReference type="GO" id="GO:0008690">
    <property type="term" value="F:3-deoxy-manno-octulosonate cytidylyltransferase activity"/>
    <property type="evidence" value="ECO:0007669"/>
    <property type="project" value="UniProtKB-UniRule"/>
</dbReference>
<evidence type="ECO:0000256" key="4">
    <source>
        <dbReference type="ARBA" id="ARBA00022985"/>
    </source>
</evidence>
<protein>
    <recommendedName>
        <fullName evidence="5">3-deoxy-manno-octulosonate cytidylyltransferase</fullName>
        <ecNumber evidence="5">2.7.7.38</ecNumber>
    </recommendedName>
    <alternativeName>
        <fullName evidence="5">CMP-2-keto-3-deoxyoctulosonic acid synthase</fullName>
        <shortName evidence="5">CKS</shortName>
        <shortName evidence="5">CMP-KDO synthase</shortName>
    </alternativeName>
</protein>
<comment type="function">
    <text evidence="5">Activates KDO (a required 8-carbon sugar) for incorporation into bacterial lipopolysaccharide in Gram-negative bacteria.</text>
</comment>
<proteinExistence type="inferred from homology"/>
<dbReference type="STRING" id="1499966.U14_01715"/>
<evidence type="ECO:0000313" key="6">
    <source>
        <dbReference type="EMBL" id="GAK50484.1"/>
    </source>
</evidence>
<dbReference type="NCBIfam" id="NF009905">
    <property type="entry name" value="PRK13368.1"/>
    <property type="match status" value="1"/>
</dbReference>